<dbReference type="InterPro" id="IPR012816">
    <property type="entry name" value="NADAR"/>
</dbReference>
<dbReference type="InterPro" id="IPR037238">
    <property type="entry name" value="YbiA-like_sf"/>
</dbReference>
<dbReference type="KEGG" id="vg:54990127"/>
<keyword evidence="2" id="KW-0378">Hydrolase</keyword>
<dbReference type="NCBIfam" id="TIGR02464">
    <property type="entry name" value="ribofla_fusion"/>
    <property type="match status" value="1"/>
</dbReference>
<dbReference type="EMBL" id="MH078572">
    <property type="protein sequence ID" value="AVP40375.1"/>
    <property type="molecule type" value="Genomic_DNA"/>
</dbReference>
<reference evidence="2 3" key="1">
    <citation type="submission" date="2018-03" db="EMBL/GenBank/DDBJ databases">
        <title>Isolation, the biological characteristics and genomics of two new strains of lysate Staphylococcus aureus phage.</title>
        <authorList>
            <person name="Jin X."/>
            <person name="Zhang C."/>
        </authorList>
    </citation>
    <scope>NUCLEOTIDE SEQUENCE [LARGE SCALE GENOMIC DNA]</scope>
</reference>
<evidence type="ECO:0000313" key="2">
    <source>
        <dbReference type="EMBL" id="AVP40375.1"/>
    </source>
</evidence>
<name>A0A2P1MXU4_9CAUD</name>
<dbReference type="Gene3D" id="1.10.357.40">
    <property type="entry name" value="YbiA-like"/>
    <property type="match status" value="1"/>
</dbReference>
<dbReference type="RefSeq" id="YP_009799638.1">
    <property type="nucleotide sequence ID" value="NC_047945.1"/>
</dbReference>
<evidence type="ECO:0000259" key="1">
    <source>
        <dbReference type="Pfam" id="PF08719"/>
    </source>
</evidence>
<accession>A0A2P1MXU4</accession>
<evidence type="ECO:0000313" key="3">
    <source>
        <dbReference type="Proteomes" id="UP000241797"/>
    </source>
</evidence>
<proteinExistence type="predicted"/>
<protein>
    <submittedName>
        <fullName evidence="2">GTP cyclohydrolase II</fullName>
        <ecNumber evidence="2">3.5.4.25</ecNumber>
    </submittedName>
</protein>
<sequence length="164" mass="19685">MRETSRYIMFWGKEDIYSNFYPIKFKHKGRTFNNSEQAFMWRKAQYFKDWQIAGEILNAKNPNHAKSLGRKVRNFNEEQWNKVRYDIMVEVVKDKFMTTHLKREILDTDICKDFVEASPYDTIWGVGLKANDPKILDKSNWKGQNLLGKVMEDVRVHCVYNKYK</sequence>
<feature type="domain" description="NADAR" evidence="1">
    <location>
        <begin position="10"/>
        <end position="155"/>
    </location>
</feature>
<dbReference type="Pfam" id="PF08719">
    <property type="entry name" value="NADAR"/>
    <property type="match status" value="1"/>
</dbReference>
<dbReference type="Proteomes" id="UP000241797">
    <property type="component" value="Segment"/>
</dbReference>
<dbReference type="EC" id="3.5.4.25" evidence="2"/>
<dbReference type="GO" id="GO:0003935">
    <property type="term" value="F:GTP cyclohydrolase II activity"/>
    <property type="evidence" value="ECO:0007669"/>
    <property type="project" value="UniProtKB-EC"/>
</dbReference>
<keyword evidence="3" id="KW-1185">Reference proteome</keyword>
<organism evidence="2 3">
    <name type="scientific">Staphylococcus phage phiSA_BS1</name>
    <dbReference type="NCBI Taxonomy" id="2126734"/>
    <lineage>
        <taxon>Viruses</taxon>
        <taxon>Duplodnaviria</taxon>
        <taxon>Heunggongvirae</taxon>
        <taxon>Uroviricota</taxon>
        <taxon>Caudoviricetes</taxon>
        <taxon>Herelleviridae</taxon>
        <taxon>Twortvirinae</taxon>
        <taxon>Baoshanvirus</taxon>
        <taxon>Baoshanvirus BS1</taxon>
    </lineage>
</organism>
<dbReference type="SUPFAM" id="SSF143990">
    <property type="entry name" value="YbiA-like"/>
    <property type="match status" value="1"/>
</dbReference>
<dbReference type="CDD" id="cd15457">
    <property type="entry name" value="NADAR"/>
    <property type="match status" value="1"/>
</dbReference>
<dbReference type="GeneID" id="54990127"/>